<organism evidence="1">
    <name type="scientific">Rhizophora mucronata</name>
    <name type="common">Asiatic mangrove</name>
    <dbReference type="NCBI Taxonomy" id="61149"/>
    <lineage>
        <taxon>Eukaryota</taxon>
        <taxon>Viridiplantae</taxon>
        <taxon>Streptophyta</taxon>
        <taxon>Embryophyta</taxon>
        <taxon>Tracheophyta</taxon>
        <taxon>Spermatophyta</taxon>
        <taxon>Magnoliopsida</taxon>
        <taxon>eudicotyledons</taxon>
        <taxon>Gunneridae</taxon>
        <taxon>Pentapetalae</taxon>
        <taxon>rosids</taxon>
        <taxon>fabids</taxon>
        <taxon>Malpighiales</taxon>
        <taxon>Rhizophoraceae</taxon>
        <taxon>Rhizophora</taxon>
    </lineage>
</organism>
<dbReference type="AlphaFoldDB" id="A0A2P2PMG6"/>
<reference evidence="1" key="1">
    <citation type="submission" date="2018-02" db="EMBL/GenBank/DDBJ databases">
        <title>Rhizophora mucronata_Transcriptome.</title>
        <authorList>
            <person name="Meera S.P."/>
            <person name="Sreeshan A."/>
            <person name="Augustine A."/>
        </authorList>
    </citation>
    <scope>NUCLEOTIDE SEQUENCE</scope>
    <source>
        <tissue evidence="1">Leaf</tissue>
    </source>
</reference>
<accession>A0A2P2PMG6</accession>
<proteinExistence type="predicted"/>
<sequence>MLKAWESYFLLQDQSNFAVYGPFQLFYCSKSLLCAISKVPIVAEIYNKHLQWKMDATKSKCRSTPASYISYHIRIAS</sequence>
<protein>
    <submittedName>
        <fullName evidence="1">Uncharacterized protein</fullName>
    </submittedName>
</protein>
<name>A0A2P2PMG6_RHIMU</name>
<dbReference type="EMBL" id="GGEC01075377">
    <property type="protein sequence ID" value="MBX55861.1"/>
    <property type="molecule type" value="Transcribed_RNA"/>
</dbReference>
<evidence type="ECO:0000313" key="1">
    <source>
        <dbReference type="EMBL" id="MBX55861.1"/>
    </source>
</evidence>